<protein>
    <submittedName>
        <fullName evidence="1">Uncharacterized protein</fullName>
    </submittedName>
</protein>
<reference evidence="1 2" key="1">
    <citation type="submission" date="2020-02" db="EMBL/GenBank/DDBJ databases">
        <authorList>
            <person name="Ferguson B K."/>
        </authorList>
    </citation>
    <scope>NUCLEOTIDE SEQUENCE [LARGE SCALE GENOMIC DNA]</scope>
</reference>
<feature type="non-terminal residue" evidence="1">
    <location>
        <position position="1"/>
    </location>
</feature>
<proteinExistence type="predicted"/>
<accession>A0A6H5H272</accession>
<evidence type="ECO:0000313" key="2">
    <source>
        <dbReference type="Proteomes" id="UP000479000"/>
    </source>
</evidence>
<keyword evidence="2" id="KW-1185">Reference proteome</keyword>
<name>A0A6H5H272_9HEMI</name>
<gene>
    <name evidence="1" type="ORF">NTEN_LOCUS14726</name>
</gene>
<dbReference type="EMBL" id="CADCXU010021837">
    <property type="protein sequence ID" value="CAB0009588.1"/>
    <property type="molecule type" value="Genomic_DNA"/>
</dbReference>
<dbReference type="OrthoDB" id="207378at2759"/>
<dbReference type="Proteomes" id="UP000479000">
    <property type="component" value="Unassembled WGS sequence"/>
</dbReference>
<dbReference type="AlphaFoldDB" id="A0A6H5H272"/>
<sequence>QYPARTLQLDPGSAFRYKRGYRTNSGRRSRDRRSRAFSLSTTSRLASHQLRIMKLRRLWKHCNYHFLQLPSTLLMIWRLLARTVHREGGTCWGLLLPRFSGRGAILEEGDAALRLDPGALKAPHFVSSANPCSPRVCYPFDFGLPFGYSLKDQMFGKTFRNSLGRNEWVMRSRALILFLCAIAFSPTGGQNSSADDARAPVENIQKLTRVSTKRESLENEYNKLVGESGLEWLSSLYNPHAWNSSRVQAFKTLSGPCRSAIKQFINGLSNGELWAAKSE</sequence>
<organism evidence="1 2">
    <name type="scientific">Nesidiocoris tenuis</name>
    <dbReference type="NCBI Taxonomy" id="355587"/>
    <lineage>
        <taxon>Eukaryota</taxon>
        <taxon>Metazoa</taxon>
        <taxon>Ecdysozoa</taxon>
        <taxon>Arthropoda</taxon>
        <taxon>Hexapoda</taxon>
        <taxon>Insecta</taxon>
        <taxon>Pterygota</taxon>
        <taxon>Neoptera</taxon>
        <taxon>Paraneoptera</taxon>
        <taxon>Hemiptera</taxon>
        <taxon>Heteroptera</taxon>
        <taxon>Panheteroptera</taxon>
        <taxon>Cimicomorpha</taxon>
        <taxon>Miridae</taxon>
        <taxon>Dicyphina</taxon>
        <taxon>Nesidiocoris</taxon>
    </lineage>
</organism>
<evidence type="ECO:0000313" key="1">
    <source>
        <dbReference type="EMBL" id="CAB0009588.1"/>
    </source>
</evidence>